<comment type="caution">
    <text evidence="1">The sequence shown here is derived from an EMBL/GenBank/DDBJ whole genome shotgun (WGS) entry which is preliminary data.</text>
</comment>
<reference evidence="1" key="1">
    <citation type="submission" date="2023-11" db="EMBL/GenBank/DDBJ databases">
        <authorList>
            <person name="Poullet M."/>
        </authorList>
    </citation>
    <scope>NUCLEOTIDE SEQUENCE</scope>
    <source>
        <strain evidence="1">E1834</strain>
    </source>
</reference>
<sequence length="425" mass="50397">MKHNNNQTLMRSDILKKLFQKFDEEKFKKEIKKENDYSTETEEENGLICLHIINNDLSPLQNKNKIKWLFDVQRLFSIQLPKMPREYVVRIVFDKSHKNLIIYKKDKGVIAGICYRLFQEQGFAEIVFCAVTADEQVKGYGTHMMNHLKDYMVGKLGIFHLLTYADEFAIGYFIKQDFITEFALPSSRYKGYIKDYQGATLMYCQLHPKLIYIKSKQIYFNMKKFYSFALKESFPNFGLQFEGLKQFFEKNGFFGLIFLNSQKFLGGQPLCLEQIKGTESLSNIEELKKIEEEQTKYQQTETLQKNFRLILQKLKEDKNSWPFRESVDVDSVPDYHNIINFPIDLGIISQKFKNGYYTCERMLIADLKRMFFNCYKFNAPDSPYYYHGYKLNEICLKLCKQYFPHSRLQPTLPENKPKFVVSVKK</sequence>
<accession>A0ACB0YTL9</accession>
<proteinExistence type="predicted"/>
<organism evidence="1 2">
    <name type="scientific">Meloidogyne enterolobii</name>
    <name type="common">Root-knot nematode worm</name>
    <name type="synonym">Meloidogyne mayaguensis</name>
    <dbReference type="NCBI Taxonomy" id="390850"/>
    <lineage>
        <taxon>Eukaryota</taxon>
        <taxon>Metazoa</taxon>
        <taxon>Ecdysozoa</taxon>
        <taxon>Nematoda</taxon>
        <taxon>Chromadorea</taxon>
        <taxon>Rhabditida</taxon>
        <taxon>Tylenchina</taxon>
        <taxon>Tylenchomorpha</taxon>
        <taxon>Tylenchoidea</taxon>
        <taxon>Meloidogynidae</taxon>
        <taxon>Meloidogyninae</taxon>
        <taxon>Meloidogyne</taxon>
    </lineage>
</organism>
<evidence type="ECO:0000313" key="2">
    <source>
        <dbReference type="Proteomes" id="UP001497535"/>
    </source>
</evidence>
<protein>
    <submittedName>
        <fullName evidence="1">Uncharacterized protein</fullName>
    </submittedName>
</protein>
<name>A0ACB0YTL9_MELEN</name>
<keyword evidence="2" id="KW-1185">Reference proteome</keyword>
<dbReference type="EMBL" id="CAVMJV010000018">
    <property type="protein sequence ID" value="CAK5062481.1"/>
    <property type="molecule type" value="Genomic_DNA"/>
</dbReference>
<dbReference type="Proteomes" id="UP001497535">
    <property type="component" value="Unassembled WGS sequence"/>
</dbReference>
<evidence type="ECO:0000313" key="1">
    <source>
        <dbReference type="EMBL" id="CAK5062481.1"/>
    </source>
</evidence>
<gene>
    <name evidence="1" type="ORF">MENTE1834_LOCUS16513</name>
</gene>